<sequence>MCKNKKDISFTILENGLDFILSSIKYLSYEEDKYHIKYSILHLSSGIELIFKYKLLKEDYKYIFAKIDEADKKSFLSGNFQSVNSKECINRLKKHCNIIFSKDDTEILGTLRKKRNMMEHLTITDSTQALKSYFVRILNLGINFINNNFDTKEFSDNENELLQQIRTSLVNLEEFVTHRWSEIKGEIEDHLKYNTPIKCPSCLQKALITDDGSKCLFCGYTEESEKVADKYILKVLGIDQYETVKHGGEYPKYICSECGTDSFIHDEENEIWRCLKCGVEYSEEKVAYCTECGEPYVINKFDDVICDTCLEYKLNKD</sequence>
<evidence type="ECO:0000313" key="1">
    <source>
        <dbReference type="EMBL" id="OSB19207.1"/>
    </source>
</evidence>
<evidence type="ECO:0008006" key="3">
    <source>
        <dbReference type="Google" id="ProtNLM"/>
    </source>
</evidence>
<organism evidence="1 2">
    <name type="scientific">Clostridium sporogenes</name>
    <dbReference type="NCBI Taxonomy" id="1509"/>
    <lineage>
        <taxon>Bacteria</taxon>
        <taxon>Bacillati</taxon>
        <taxon>Bacillota</taxon>
        <taxon>Clostridia</taxon>
        <taxon>Eubacteriales</taxon>
        <taxon>Clostridiaceae</taxon>
        <taxon>Clostridium</taxon>
    </lineage>
</organism>
<dbReference type="AlphaFoldDB" id="A0ABD6RS51"/>
<dbReference type="RefSeq" id="WP_085333429.1">
    <property type="nucleotide sequence ID" value="NZ_MWJJ01000001.1"/>
</dbReference>
<name>A0ABD6RS51_CLOSG</name>
<dbReference type="Proteomes" id="UP000193911">
    <property type="component" value="Unassembled WGS sequence"/>
</dbReference>
<evidence type="ECO:0000313" key="2">
    <source>
        <dbReference type="Proteomes" id="UP000193911"/>
    </source>
</evidence>
<accession>A0ABD6RS51</accession>
<dbReference type="EMBL" id="MWJJ01000001">
    <property type="protein sequence ID" value="OSB19207.1"/>
    <property type="molecule type" value="Genomic_DNA"/>
</dbReference>
<reference evidence="1 2" key="1">
    <citation type="submission" date="2017-02" db="EMBL/GenBank/DDBJ databases">
        <title>Differentiating clades of botulinum-neurotoxin-producing Clostridia with a simple, multiplex PCR assay.</title>
        <authorList>
            <person name="Williamson C.H.D."/>
            <person name="Vazquez A."/>
            <person name="Hill K."/>
            <person name="Smith T.J."/>
            <person name="Nottingham R."/>
            <person name="Stone N.E."/>
            <person name="Sobek C.J."/>
            <person name="Cocking J.H."/>
            <person name="Fernandez R.A."/>
            <person name="Caballero P.A."/>
            <person name="Leiser O.P."/>
            <person name="Keim P."/>
            <person name="Sahl J.W."/>
        </authorList>
    </citation>
    <scope>NUCLEOTIDE SEQUENCE [LARGE SCALE GENOMIC DNA]</scope>
    <source>
        <strain evidence="1 2">CLS_DGF_0088_06</strain>
    </source>
</reference>
<proteinExistence type="predicted"/>
<protein>
    <recommendedName>
        <fullName evidence="3">Zinc ribbon domain-containing protein</fullName>
    </recommendedName>
</protein>
<dbReference type="CDD" id="cd00350">
    <property type="entry name" value="rubredoxin_like"/>
    <property type="match status" value="1"/>
</dbReference>
<comment type="caution">
    <text evidence="1">The sequence shown here is derived from an EMBL/GenBank/DDBJ whole genome shotgun (WGS) entry which is preliminary data.</text>
</comment>
<gene>
    <name evidence="1" type="ORF">B2H94_08935</name>
</gene>